<protein>
    <submittedName>
        <fullName evidence="3">Cell division protein FtsQ</fullName>
    </submittedName>
</protein>
<keyword evidence="1" id="KW-0472">Membrane</keyword>
<feature type="transmembrane region" description="Helical" evidence="1">
    <location>
        <begin position="47"/>
        <end position="73"/>
    </location>
</feature>
<feature type="domain" description="DUF8171" evidence="2">
    <location>
        <begin position="16"/>
        <end position="276"/>
    </location>
</feature>
<sequence length="292" mass="31936">MNQLSREEYSQSQKMMIFILAMSLFGLANLFTELLPEFVLGPVEISVSYLAFIPLSLVMLFHPLYAAVGASVGEIIFGDLLLGDFGGLGELEGFIEFTLAMYIAGLLVTNLRSKKQVGIAAIVGIGIDQMLSTIVDVGKVWVGIEEVEAVPGLPESILAIEGLSFVTEMIISGVIFGLIPTLYLIPRLYGKIEPLLGIKPREGRVKASMTEWMSVRFVILAIFLTFMGMVAEFMAEMDINFAVWEPEFLEQFGDGFIWLPISAAAIVFIVAVFTAIKWLGASSNQDKKGKSA</sequence>
<dbReference type="EMBL" id="AVBF01000008">
    <property type="protein sequence ID" value="KGP73774.1"/>
    <property type="molecule type" value="Genomic_DNA"/>
</dbReference>
<dbReference type="eggNOG" id="ENOG502Z7R7">
    <property type="taxonomic scope" value="Bacteria"/>
</dbReference>
<dbReference type="OrthoDB" id="512563at2"/>
<proteinExistence type="predicted"/>
<feature type="transmembrane region" description="Helical" evidence="1">
    <location>
        <begin position="162"/>
        <end position="185"/>
    </location>
</feature>
<feature type="transmembrane region" description="Helical" evidence="1">
    <location>
        <begin position="118"/>
        <end position="142"/>
    </location>
</feature>
<dbReference type="Pfam" id="PF26509">
    <property type="entry name" value="DUF8171"/>
    <property type="match status" value="1"/>
</dbReference>
<name>A0A0A2TE16_9BACI</name>
<evidence type="ECO:0000256" key="1">
    <source>
        <dbReference type="SAM" id="Phobius"/>
    </source>
</evidence>
<keyword evidence="1" id="KW-0812">Transmembrane</keyword>
<dbReference type="AlphaFoldDB" id="A0A0A2TE16"/>
<keyword evidence="1" id="KW-1133">Transmembrane helix</keyword>
<keyword evidence="4" id="KW-1185">Reference proteome</keyword>
<keyword evidence="3" id="KW-0132">Cell division</keyword>
<reference evidence="3 4" key="1">
    <citation type="journal article" date="2015" name="Stand. Genomic Sci.">
        <title>High quality draft genome sequence of the moderately halophilic bacterium Pontibacillus yanchengensis Y32(T) and comparison among Pontibacillus genomes.</title>
        <authorList>
            <person name="Huang J."/>
            <person name="Qiao Z.X."/>
            <person name="Tang J.W."/>
            <person name="Wang G."/>
        </authorList>
    </citation>
    <scope>NUCLEOTIDE SEQUENCE [LARGE SCALE GENOMIC DNA]</scope>
    <source>
        <strain evidence="3 4">Y32</strain>
    </source>
</reference>
<dbReference type="STRING" id="1385514.N782_01175"/>
<dbReference type="Proteomes" id="UP000030147">
    <property type="component" value="Unassembled WGS sequence"/>
</dbReference>
<comment type="caution">
    <text evidence="3">The sequence shown here is derived from an EMBL/GenBank/DDBJ whole genome shotgun (WGS) entry which is preliminary data.</text>
</comment>
<evidence type="ECO:0000259" key="2">
    <source>
        <dbReference type="Pfam" id="PF26509"/>
    </source>
</evidence>
<dbReference type="RefSeq" id="WP_036816742.1">
    <property type="nucleotide sequence ID" value="NZ_AVBF01000008.1"/>
</dbReference>
<evidence type="ECO:0000313" key="3">
    <source>
        <dbReference type="EMBL" id="KGP73774.1"/>
    </source>
</evidence>
<feature type="transmembrane region" description="Helical" evidence="1">
    <location>
        <begin position="15"/>
        <end position="35"/>
    </location>
</feature>
<organism evidence="3 4">
    <name type="scientific">Pontibacillus yanchengensis Y32</name>
    <dbReference type="NCBI Taxonomy" id="1385514"/>
    <lineage>
        <taxon>Bacteria</taxon>
        <taxon>Bacillati</taxon>
        <taxon>Bacillota</taxon>
        <taxon>Bacilli</taxon>
        <taxon>Bacillales</taxon>
        <taxon>Bacillaceae</taxon>
        <taxon>Pontibacillus</taxon>
    </lineage>
</organism>
<feature type="transmembrane region" description="Helical" evidence="1">
    <location>
        <begin position="93"/>
        <end position="111"/>
    </location>
</feature>
<dbReference type="GO" id="GO:0051301">
    <property type="term" value="P:cell division"/>
    <property type="evidence" value="ECO:0007669"/>
    <property type="project" value="UniProtKB-KW"/>
</dbReference>
<accession>A0A0A2TE16</accession>
<feature type="transmembrane region" description="Helical" evidence="1">
    <location>
        <begin position="255"/>
        <end position="280"/>
    </location>
</feature>
<evidence type="ECO:0000313" key="4">
    <source>
        <dbReference type="Proteomes" id="UP000030147"/>
    </source>
</evidence>
<feature type="transmembrane region" description="Helical" evidence="1">
    <location>
        <begin position="214"/>
        <end position="235"/>
    </location>
</feature>
<dbReference type="InterPro" id="IPR058484">
    <property type="entry name" value="DUF8171"/>
</dbReference>
<gene>
    <name evidence="3" type="ORF">N782_01175</name>
</gene>
<keyword evidence="3" id="KW-0131">Cell cycle</keyword>